<dbReference type="STRING" id="1618446.UV61_C0019G0008"/>
<evidence type="ECO:0000256" key="3">
    <source>
        <dbReference type="ARBA" id="ARBA00023002"/>
    </source>
</evidence>
<keyword evidence="2" id="KW-0732">Signal</keyword>
<feature type="domain" description="Thioredoxin-like fold" evidence="7">
    <location>
        <begin position="136"/>
        <end position="267"/>
    </location>
</feature>
<dbReference type="AlphaFoldDB" id="A0A0G1CIF1"/>
<dbReference type="InterPro" id="IPR012336">
    <property type="entry name" value="Thioredoxin-like_fold"/>
</dbReference>
<dbReference type="GO" id="GO:0016491">
    <property type="term" value="F:oxidoreductase activity"/>
    <property type="evidence" value="ECO:0007669"/>
    <property type="project" value="UniProtKB-KW"/>
</dbReference>
<dbReference type="Proteomes" id="UP000034050">
    <property type="component" value="Unassembled WGS sequence"/>
</dbReference>
<feature type="transmembrane region" description="Helical" evidence="6">
    <location>
        <begin position="12"/>
        <end position="30"/>
    </location>
</feature>
<protein>
    <submittedName>
        <fullName evidence="8">DSBA oxidoreductase</fullName>
    </submittedName>
</protein>
<dbReference type="InterPro" id="IPR036249">
    <property type="entry name" value="Thioredoxin-like_sf"/>
</dbReference>
<dbReference type="Pfam" id="PF13462">
    <property type="entry name" value="Thioredoxin_4"/>
    <property type="match status" value="1"/>
</dbReference>
<sequence length="272" mass="29066">MDATPSSGNKVVPVLVILLIVASFFLGSFYTRVKMLEKGITTSGNTGTVAGAGTNQPAAGVKPQVSLDQVKNVFKQDVIKFGDTNRKLLLVEVADPSCPFCHVAAGKNPELNKQMGGQFTLVADGGTYVAPIPEFKKLLDSGKAAFAYIYTPGHGNGEMGTKALYCASEKGKFWEAHDLLMTNTGYDLLNNTVKNDKTKSQELADFLKEAVDPSTLKSCLDSGKYDSRLSEDVKLASGMGVNGTPGFFINTQTFAGAYSYKDMESAVTEALK</sequence>
<evidence type="ECO:0000313" key="8">
    <source>
        <dbReference type="EMBL" id="KKS85244.1"/>
    </source>
</evidence>
<accession>A0A0G1CIF1</accession>
<comment type="caution">
    <text evidence="8">The sequence shown here is derived from an EMBL/GenBank/DDBJ whole genome shotgun (WGS) entry which is preliminary data.</text>
</comment>
<gene>
    <name evidence="8" type="ORF">UV61_C0019G0008</name>
</gene>
<evidence type="ECO:0000256" key="4">
    <source>
        <dbReference type="ARBA" id="ARBA00023157"/>
    </source>
</evidence>
<proteinExistence type="inferred from homology"/>
<evidence type="ECO:0000256" key="5">
    <source>
        <dbReference type="ARBA" id="ARBA00023284"/>
    </source>
</evidence>
<dbReference type="EMBL" id="LCFD01000019">
    <property type="protein sequence ID" value="KKS85244.1"/>
    <property type="molecule type" value="Genomic_DNA"/>
</dbReference>
<evidence type="ECO:0000256" key="1">
    <source>
        <dbReference type="ARBA" id="ARBA00005791"/>
    </source>
</evidence>
<evidence type="ECO:0000256" key="2">
    <source>
        <dbReference type="ARBA" id="ARBA00022729"/>
    </source>
</evidence>
<keyword evidence="3" id="KW-0560">Oxidoreductase</keyword>
<comment type="similarity">
    <text evidence="1">Belongs to the thioredoxin family. DsbA subfamily.</text>
</comment>
<evidence type="ECO:0000313" key="9">
    <source>
        <dbReference type="Proteomes" id="UP000034050"/>
    </source>
</evidence>
<name>A0A0G1CIF1_9BACT</name>
<keyword evidence="5" id="KW-0676">Redox-active center</keyword>
<keyword evidence="4" id="KW-1015">Disulfide bond</keyword>
<keyword evidence="6" id="KW-1133">Transmembrane helix</keyword>
<dbReference type="SUPFAM" id="SSF52833">
    <property type="entry name" value="Thioredoxin-like"/>
    <property type="match status" value="1"/>
</dbReference>
<keyword evidence="6" id="KW-0472">Membrane</keyword>
<keyword evidence="6" id="KW-0812">Transmembrane</keyword>
<organism evidence="8 9">
    <name type="scientific">Candidatus Gottesmanbacteria bacterium GW2011_GWB1_43_11</name>
    <dbReference type="NCBI Taxonomy" id="1618446"/>
    <lineage>
        <taxon>Bacteria</taxon>
        <taxon>Candidatus Gottesmaniibacteriota</taxon>
    </lineage>
</organism>
<evidence type="ECO:0000256" key="6">
    <source>
        <dbReference type="SAM" id="Phobius"/>
    </source>
</evidence>
<evidence type="ECO:0000259" key="7">
    <source>
        <dbReference type="Pfam" id="PF13462"/>
    </source>
</evidence>
<dbReference type="PANTHER" id="PTHR13887:SF14">
    <property type="entry name" value="DISULFIDE BOND FORMATION PROTEIN D"/>
    <property type="match status" value="1"/>
</dbReference>
<dbReference type="PANTHER" id="PTHR13887">
    <property type="entry name" value="GLUTATHIONE S-TRANSFERASE KAPPA"/>
    <property type="match status" value="1"/>
</dbReference>
<dbReference type="Gene3D" id="3.40.30.10">
    <property type="entry name" value="Glutaredoxin"/>
    <property type="match status" value="1"/>
</dbReference>
<reference evidence="8 9" key="1">
    <citation type="journal article" date="2015" name="Nature">
        <title>rRNA introns, odd ribosomes, and small enigmatic genomes across a large radiation of phyla.</title>
        <authorList>
            <person name="Brown C.T."/>
            <person name="Hug L.A."/>
            <person name="Thomas B.C."/>
            <person name="Sharon I."/>
            <person name="Castelle C.J."/>
            <person name="Singh A."/>
            <person name="Wilkins M.J."/>
            <person name="Williams K.H."/>
            <person name="Banfield J.F."/>
        </authorList>
    </citation>
    <scope>NUCLEOTIDE SEQUENCE [LARGE SCALE GENOMIC DNA]</scope>
</reference>